<dbReference type="EMBL" id="JAVRIA010000007">
    <property type="protein sequence ID" value="MDT0559383.1"/>
    <property type="molecule type" value="Genomic_DNA"/>
</dbReference>
<reference evidence="4 5" key="1">
    <citation type="submission" date="2023-09" db="EMBL/GenBank/DDBJ databases">
        <authorList>
            <person name="Rey-Velasco X."/>
        </authorList>
    </citation>
    <scope>NUCLEOTIDE SEQUENCE [LARGE SCALE GENOMIC DNA]</scope>
    <source>
        <strain evidence="4 5">W332</strain>
    </source>
</reference>
<keyword evidence="5" id="KW-1185">Reference proteome</keyword>
<proteinExistence type="predicted"/>
<dbReference type="RefSeq" id="WP_311428146.1">
    <property type="nucleotide sequence ID" value="NZ_JAVRIA010000007.1"/>
</dbReference>
<evidence type="ECO:0000313" key="5">
    <source>
        <dbReference type="Proteomes" id="UP001259492"/>
    </source>
</evidence>
<dbReference type="PANTHER" id="PTHR10605">
    <property type="entry name" value="HEPARAN SULFATE SULFOTRANSFERASE"/>
    <property type="match status" value="1"/>
</dbReference>
<comment type="caution">
    <text evidence="4">The sequence shown here is derived from an EMBL/GenBank/DDBJ whole genome shotgun (WGS) entry which is preliminary data.</text>
</comment>
<accession>A0ABU2YMI8</accession>
<dbReference type="Pfam" id="PF00685">
    <property type="entry name" value="Sulfotransfer_1"/>
    <property type="match status" value="1"/>
</dbReference>
<dbReference type="InterPro" id="IPR000863">
    <property type="entry name" value="Sulfotransferase_dom"/>
</dbReference>
<dbReference type="PANTHER" id="PTHR10605:SF56">
    <property type="entry name" value="BIFUNCTIONAL HEPARAN SULFATE N-DEACETYLASE_N-SULFOTRANSFERASE"/>
    <property type="match status" value="1"/>
</dbReference>
<dbReference type="InterPro" id="IPR027417">
    <property type="entry name" value="P-loop_NTPase"/>
</dbReference>
<keyword evidence="1" id="KW-0808">Transferase</keyword>
<evidence type="ECO:0000259" key="3">
    <source>
        <dbReference type="Pfam" id="PF00685"/>
    </source>
</evidence>
<organism evidence="4 5">
    <name type="scientific">Microcosmobacter mediterraneus</name>
    <dbReference type="NCBI Taxonomy" id="3075607"/>
    <lineage>
        <taxon>Bacteria</taxon>
        <taxon>Pseudomonadati</taxon>
        <taxon>Bacteroidota</taxon>
        <taxon>Flavobacteriia</taxon>
        <taxon>Flavobacteriales</taxon>
        <taxon>Flavobacteriaceae</taxon>
        <taxon>Microcosmobacter</taxon>
    </lineage>
</organism>
<name>A0ABU2YMI8_9FLAO</name>
<dbReference type="InterPro" id="IPR037359">
    <property type="entry name" value="NST/OST"/>
</dbReference>
<dbReference type="Gene3D" id="3.40.50.300">
    <property type="entry name" value="P-loop containing nucleotide triphosphate hydrolases"/>
    <property type="match status" value="1"/>
</dbReference>
<protein>
    <submittedName>
        <fullName evidence="4">Sulfotransferase</fullName>
    </submittedName>
</protein>
<dbReference type="SUPFAM" id="SSF52540">
    <property type="entry name" value="P-loop containing nucleoside triphosphate hydrolases"/>
    <property type="match status" value="1"/>
</dbReference>
<sequence length="276" mass="32565">MIKPDGENLIIIIGAMKSGTTSLFKHLSQLPEVISTQKTETHFFSTKFDKGLNFYQSFWEPNSFDKTNLYLEASPTYFKCHLHKDVPKNIFNSYPKAKLICILRHPIDRLETNYRQYINDTGNKEGINTNLPEDLVLSSMYYHQIKEYLKYFGKNQIKIVKTKDLKTNPEKVLDDVCTFLNTKKINFKNLSVKYGDRRVTNTGLYQNLRKFRLLKAIVKHIPQKYKYILIRSLTKDKDKIDSQLWKLNSENREKLLLQFTDDNNKMINEFNIDVLD</sequence>
<evidence type="ECO:0000256" key="2">
    <source>
        <dbReference type="ARBA" id="ARBA00023180"/>
    </source>
</evidence>
<dbReference type="Proteomes" id="UP001259492">
    <property type="component" value="Unassembled WGS sequence"/>
</dbReference>
<evidence type="ECO:0000313" key="4">
    <source>
        <dbReference type="EMBL" id="MDT0559383.1"/>
    </source>
</evidence>
<evidence type="ECO:0000256" key="1">
    <source>
        <dbReference type="ARBA" id="ARBA00022679"/>
    </source>
</evidence>
<keyword evidence="2" id="KW-0325">Glycoprotein</keyword>
<feature type="domain" description="Sulfotransferase" evidence="3">
    <location>
        <begin position="10"/>
        <end position="183"/>
    </location>
</feature>
<gene>
    <name evidence="4" type="ORF">RM697_12020</name>
</gene>